<dbReference type="FunFam" id="1.10.10.10:FF:000001">
    <property type="entry name" value="LysR family transcriptional regulator"/>
    <property type="match status" value="1"/>
</dbReference>
<reference evidence="6 7" key="1">
    <citation type="submission" date="2018-02" db="EMBL/GenBank/DDBJ databases">
        <authorList>
            <person name="Cohen D.B."/>
            <person name="Kent A.D."/>
        </authorList>
    </citation>
    <scope>NUCLEOTIDE SEQUENCE [LARGE SCALE GENOMIC DNA]</scope>
    <source>
        <strain evidence="6 7">ULC007</strain>
    </source>
</reference>
<dbReference type="EMBL" id="PVWG01000024">
    <property type="protein sequence ID" value="PSB17723.1"/>
    <property type="molecule type" value="Genomic_DNA"/>
</dbReference>
<evidence type="ECO:0000256" key="4">
    <source>
        <dbReference type="ARBA" id="ARBA00023163"/>
    </source>
</evidence>
<keyword evidence="2" id="KW-0805">Transcription regulation</keyword>
<comment type="similarity">
    <text evidence="1">Belongs to the LysR transcriptional regulatory family.</text>
</comment>
<name>A0A2T1DB95_9CYAN</name>
<protein>
    <submittedName>
        <fullName evidence="6">LysR family transcriptional regulator</fullName>
    </submittedName>
</protein>
<evidence type="ECO:0000256" key="1">
    <source>
        <dbReference type="ARBA" id="ARBA00009437"/>
    </source>
</evidence>
<proteinExistence type="inferred from homology"/>
<evidence type="ECO:0000313" key="7">
    <source>
        <dbReference type="Proteomes" id="UP000238634"/>
    </source>
</evidence>
<dbReference type="InterPro" id="IPR036388">
    <property type="entry name" value="WH-like_DNA-bd_sf"/>
</dbReference>
<keyword evidence="4" id="KW-0804">Transcription</keyword>
<dbReference type="Proteomes" id="UP000238634">
    <property type="component" value="Unassembled WGS sequence"/>
</dbReference>
<dbReference type="PRINTS" id="PR00039">
    <property type="entry name" value="HTHLYSR"/>
</dbReference>
<organism evidence="6 7">
    <name type="scientific">Phormidesmis priestleyi ULC007</name>
    <dbReference type="NCBI Taxonomy" id="1920490"/>
    <lineage>
        <taxon>Bacteria</taxon>
        <taxon>Bacillati</taxon>
        <taxon>Cyanobacteriota</taxon>
        <taxon>Cyanophyceae</taxon>
        <taxon>Leptolyngbyales</taxon>
        <taxon>Leptolyngbyaceae</taxon>
        <taxon>Phormidesmis</taxon>
    </lineage>
</organism>
<dbReference type="InterPro" id="IPR000847">
    <property type="entry name" value="LysR_HTH_N"/>
</dbReference>
<dbReference type="Gene3D" id="3.40.190.10">
    <property type="entry name" value="Periplasmic binding protein-like II"/>
    <property type="match status" value="2"/>
</dbReference>
<dbReference type="PANTHER" id="PTHR30126:SF39">
    <property type="entry name" value="HTH-TYPE TRANSCRIPTIONAL REGULATOR CYSL"/>
    <property type="match status" value="1"/>
</dbReference>
<evidence type="ECO:0000256" key="3">
    <source>
        <dbReference type="ARBA" id="ARBA00023125"/>
    </source>
</evidence>
<dbReference type="CDD" id="cd05466">
    <property type="entry name" value="PBP2_LTTR_substrate"/>
    <property type="match status" value="1"/>
</dbReference>
<dbReference type="RefSeq" id="WP_073072929.1">
    <property type="nucleotide sequence ID" value="NZ_MPPI01000020.1"/>
</dbReference>
<evidence type="ECO:0000256" key="2">
    <source>
        <dbReference type="ARBA" id="ARBA00023015"/>
    </source>
</evidence>
<keyword evidence="3" id="KW-0238">DNA-binding</keyword>
<dbReference type="OrthoDB" id="9786526at2"/>
<dbReference type="SUPFAM" id="SSF46785">
    <property type="entry name" value="Winged helix' DNA-binding domain"/>
    <property type="match status" value="1"/>
</dbReference>
<dbReference type="AlphaFoldDB" id="A0A2T1DB95"/>
<reference evidence="6 7" key="2">
    <citation type="submission" date="2018-03" db="EMBL/GenBank/DDBJ databases">
        <title>The ancient ancestry and fast evolution of plastids.</title>
        <authorList>
            <person name="Moore K.R."/>
            <person name="Magnabosco C."/>
            <person name="Momper L."/>
            <person name="Gold D.A."/>
            <person name="Bosak T."/>
            <person name="Fournier G.P."/>
        </authorList>
    </citation>
    <scope>NUCLEOTIDE SEQUENCE [LARGE SCALE GENOMIC DNA]</scope>
    <source>
        <strain evidence="6 7">ULC007</strain>
    </source>
</reference>
<sequence>MVDFEWYRSFVEVYRVGTASRAAQVLHLTQPAISQHIAALEFALGYLLFQRSPRRMIPTEAGKRLYTQVAAAIEQLESIPTKNTALNAPQIIRIGTPQEFFIERILNQLPNDGLYTIRFGLAQELVEQLLAGQLDAVIATQKITRADLDYQLIFSENFWLVAPPETVIPISHDILQTDLTQLEQWLRGQAWIAYGEDLPIVRRFWRVVFGHRIDLKPRLILPDLRGIRQAIAAGFGFSVLPDYLCEKWISENKLTLILKPVNAITNQIWLVTRKRDQSLQQTKLLIALKING</sequence>
<keyword evidence="7" id="KW-1185">Reference proteome</keyword>
<dbReference type="GO" id="GO:0000976">
    <property type="term" value="F:transcription cis-regulatory region binding"/>
    <property type="evidence" value="ECO:0007669"/>
    <property type="project" value="TreeGrafter"/>
</dbReference>
<dbReference type="Gene3D" id="1.10.10.10">
    <property type="entry name" value="Winged helix-like DNA-binding domain superfamily/Winged helix DNA-binding domain"/>
    <property type="match status" value="1"/>
</dbReference>
<feature type="domain" description="HTH lysR-type" evidence="5">
    <location>
        <begin position="2"/>
        <end position="59"/>
    </location>
</feature>
<dbReference type="InterPro" id="IPR005119">
    <property type="entry name" value="LysR_subst-bd"/>
</dbReference>
<dbReference type="Pfam" id="PF00126">
    <property type="entry name" value="HTH_1"/>
    <property type="match status" value="1"/>
</dbReference>
<evidence type="ECO:0000259" key="5">
    <source>
        <dbReference type="PROSITE" id="PS50931"/>
    </source>
</evidence>
<comment type="caution">
    <text evidence="6">The sequence shown here is derived from an EMBL/GenBank/DDBJ whole genome shotgun (WGS) entry which is preliminary data.</text>
</comment>
<evidence type="ECO:0000313" key="6">
    <source>
        <dbReference type="EMBL" id="PSB17723.1"/>
    </source>
</evidence>
<dbReference type="GO" id="GO:0003700">
    <property type="term" value="F:DNA-binding transcription factor activity"/>
    <property type="evidence" value="ECO:0007669"/>
    <property type="project" value="InterPro"/>
</dbReference>
<dbReference type="SUPFAM" id="SSF53850">
    <property type="entry name" value="Periplasmic binding protein-like II"/>
    <property type="match status" value="1"/>
</dbReference>
<dbReference type="InterPro" id="IPR036390">
    <property type="entry name" value="WH_DNA-bd_sf"/>
</dbReference>
<dbReference type="PROSITE" id="PS50931">
    <property type="entry name" value="HTH_LYSR"/>
    <property type="match status" value="1"/>
</dbReference>
<dbReference type="Pfam" id="PF03466">
    <property type="entry name" value="LysR_substrate"/>
    <property type="match status" value="1"/>
</dbReference>
<accession>A0A2T1DB95</accession>
<dbReference type="PANTHER" id="PTHR30126">
    <property type="entry name" value="HTH-TYPE TRANSCRIPTIONAL REGULATOR"/>
    <property type="match status" value="1"/>
</dbReference>
<dbReference type="STRING" id="1920490.GCA_001895925_00494"/>
<gene>
    <name evidence="6" type="ORF">C7B65_17595</name>
</gene>